<name>A0A3N2R7S2_9RHOB</name>
<keyword evidence="5" id="KW-0418">Kinase</keyword>
<dbReference type="InterPro" id="IPR049874">
    <property type="entry name" value="ROK_cs"/>
</dbReference>
<evidence type="ECO:0000256" key="2">
    <source>
        <dbReference type="ARBA" id="ARBA00022679"/>
    </source>
</evidence>
<organism evidence="10 11">
    <name type="scientific">Histidinibacterium lentulum</name>
    <dbReference type="NCBI Taxonomy" id="2480588"/>
    <lineage>
        <taxon>Bacteria</taxon>
        <taxon>Pseudomonadati</taxon>
        <taxon>Pseudomonadota</taxon>
        <taxon>Alphaproteobacteria</taxon>
        <taxon>Rhodobacterales</taxon>
        <taxon>Paracoccaceae</taxon>
        <taxon>Histidinibacterium</taxon>
    </lineage>
</organism>
<sequence>MIAAGLDLGGTKIETQVFDAGWRRVEGRRDDTPKDYDALVALVAEHVRWASGRTGAGPVGVGGAGLINLGTGEALAANLPVTGRPFPADIAAAAGRPVTYVNDCRALALSEAVFGAARGASPAVGLILGTGVGGGVAVEGRLVEGPSGVGGEFGHMAAPAHLVAEHGLPVVRCGCGRLGCVETYVAGPGMTRIAEALTGRAMTPPEIAAAKATDPEAARVWGLWCRFAAELLMTLVCVVDPAVVVIGGGLSKIEGLAEDLTAALHGAQLSGFPVPRIAIAEGGDATGARGAAYAAWQVAHG</sequence>
<evidence type="ECO:0000256" key="9">
    <source>
        <dbReference type="ARBA" id="ARBA00049065"/>
    </source>
</evidence>
<dbReference type="PANTHER" id="PTHR18964">
    <property type="entry name" value="ROK (REPRESSOR, ORF, KINASE) FAMILY"/>
    <property type="match status" value="1"/>
</dbReference>
<dbReference type="PROSITE" id="PS01125">
    <property type="entry name" value="ROK"/>
    <property type="match status" value="1"/>
</dbReference>
<dbReference type="EMBL" id="RDRB01000002">
    <property type="protein sequence ID" value="ROU03487.1"/>
    <property type="molecule type" value="Genomic_DNA"/>
</dbReference>
<accession>A0A3N2R7S2</accession>
<gene>
    <name evidence="10" type="ORF">EAT49_04105</name>
</gene>
<evidence type="ECO:0000256" key="5">
    <source>
        <dbReference type="ARBA" id="ARBA00022777"/>
    </source>
</evidence>
<evidence type="ECO:0000313" key="11">
    <source>
        <dbReference type="Proteomes" id="UP000268016"/>
    </source>
</evidence>
<keyword evidence="4" id="KW-0547">Nucleotide-binding</keyword>
<evidence type="ECO:0000313" key="10">
    <source>
        <dbReference type="EMBL" id="ROU03487.1"/>
    </source>
</evidence>
<reference evidence="10 11" key="1">
    <citation type="submission" date="2018-10" db="EMBL/GenBank/DDBJ databases">
        <title>Histidinibacterium lentulum gen. nov., sp. nov., a marine bacterium from the culture broth of Picochlorum sp. 122.</title>
        <authorList>
            <person name="Wang G."/>
        </authorList>
    </citation>
    <scope>NUCLEOTIDE SEQUENCE [LARGE SCALE GENOMIC DNA]</scope>
    <source>
        <strain evidence="10 11">B17</strain>
    </source>
</reference>
<keyword evidence="7" id="KW-0067">ATP-binding</keyword>
<dbReference type="PANTHER" id="PTHR18964:SF162">
    <property type="entry name" value="N-ACETYL-D-GLUCOSAMINE KINASE"/>
    <property type="match status" value="1"/>
</dbReference>
<dbReference type="OrthoDB" id="9810372at2"/>
<proteinExistence type="predicted"/>
<dbReference type="AlphaFoldDB" id="A0A3N2R7S2"/>
<keyword evidence="3" id="KW-0479">Metal-binding</keyword>
<dbReference type="GO" id="GO:0045127">
    <property type="term" value="F:N-acetylglucosamine kinase activity"/>
    <property type="evidence" value="ECO:0007669"/>
    <property type="project" value="UniProtKB-EC"/>
</dbReference>
<keyword evidence="6" id="KW-0862">Zinc</keyword>
<dbReference type="RefSeq" id="WP_123641021.1">
    <property type="nucleotide sequence ID" value="NZ_ML119082.1"/>
</dbReference>
<evidence type="ECO:0000256" key="8">
    <source>
        <dbReference type="ARBA" id="ARBA00023277"/>
    </source>
</evidence>
<keyword evidence="8" id="KW-0119">Carbohydrate metabolism</keyword>
<dbReference type="InterPro" id="IPR043129">
    <property type="entry name" value="ATPase_NBD"/>
</dbReference>
<evidence type="ECO:0000256" key="7">
    <source>
        <dbReference type="ARBA" id="ARBA00022840"/>
    </source>
</evidence>
<evidence type="ECO:0000256" key="6">
    <source>
        <dbReference type="ARBA" id="ARBA00022833"/>
    </source>
</evidence>
<dbReference type="GO" id="GO:0005524">
    <property type="term" value="F:ATP binding"/>
    <property type="evidence" value="ECO:0007669"/>
    <property type="project" value="UniProtKB-KW"/>
</dbReference>
<comment type="catalytic activity">
    <reaction evidence="9">
        <text>N-acetyl-D-glucosamine + ATP = N-acetyl-D-glucosamine 6-phosphate + ADP + H(+)</text>
        <dbReference type="Rhea" id="RHEA:17417"/>
        <dbReference type="ChEBI" id="CHEBI:15378"/>
        <dbReference type="ChEBI" id="CHEBI:30616"/>
        <dbReference type="ChEBI" id="CHEBI:57513"/>
        <dbReference type="ChEBI" id="CHEBI:456216"/>
        <dbReference type="ChEBI" id="CHEBI:506227"/>
        <dbReference type="EC" id="2.7.1.59"/>
    </reaction>
</comment>
<dbReference type="GO" id="GO:0046872">
    <property type="term" value="F:metal ion binding"/>
    <property type="evidence" value="ECO:0007669"/>
    <property type="project" value="UniProtKB-KW"/>
</dbReference>
<evidence type="ECO:0000256" key="1">
    <source>
        <dbReference type="ARBA" id="ARBA00012122"/>
    </source>
</evidence>
<dbReference type="SUPFAM" id="SSF53067">
    <property type="entry name" value="Actin-like ATPase domain"/>
    <property type="match status" value="1"/>
</dbReference>
<dbReference type="Pfam" id="PF00480">
    <property type="entry name" value="ROK"/>
    <property type="match status" value="1"/>
</dbReference>
<keyword evidence="2" id="KW-0808">Transferase</keyword>
<evidence type="ECO:0000256" key="3">
    <source>
        <dbReference type="ARBA" id="ARBA00022723"/>
    </source>
</evidence>
<keyword evidence="11" id="KW-1185">Reference proteome</keyword>
<evidence type="ECO:0000256" key="4">
    <source>
        <dbReference type="ARBA" id="ARBA00022741"/>
    </source>
</evidence>
<dbReference type="InterPro" id="IPR000600">
    <property type="entry name" value="ROK"/>
</dbReference>
<dbReference type="EC" id="2.7.1.59" evidence="1"/>
<dbReference type="Gene3D" id="3.30.420.40">
    <property type="match status" value="2"/>
</dbReference>
<protein>
    <recommendedName>
        <fullName evidence="1">N-acetylglucosamine kinase</fullName>
        <ecNumber evidence="1">2.7.1.59</ecNumber>
    </recommendedName>
</protein>
<comment type="caution">
    <text evidence="10">The sequence shown here is derived from an EMBL/GenBank/DDBJ whole genome shotgun (WGS) entry which is preliminary data.</text>
</comment>
<dbReference type="Proteomes" id="UP000268016">
    <property type="component" value="Unassembled WGS sequence"/>
</dbReference>